<evidence type="ECO:0000256" key="1">
    <source>
        <dbReference type="ARBA" id="ARBA00010541"/>
    </source>
</evidence>
<dbReference type="PROSITE" id="PS50106">
    <property type="entry name" value="PDZ"/>
    <property type="match status" value="1"/>
</dbReference>
<dbReference type="PANTHER" id="PTHR43343:SF3">
    <property type="entry name" value="PROTEASE DO-LIKE 8, CHLOROPLASTIC"/>
    <property type="match status" value="1"/>
</dbReference>
<dbReference type="InterPro" id="IPR009003">
    <property type="entry name" value="Peptidase_S1_PA"/>
</dbReference>
<dbReference type="PANTHER" id="PTHR43343">
    <property type="entry name" value="PEPTIDASE S12"/>
    <property type="match status" value="1"/>
</dbReference>
<dbReference type="Gene3D" id="2.40.10.10">
    <property type="entry name" value="Trypsin-like serine proteases"/>
    <property type="match status" value="2"/>
</dbReference>
<dbReference type="EMBL" id="DPPF01000210">
    <property type="protein sequence ID" value="HCW93965.1"/>
    <property type="molecule type" value="Genomic_DNA"/>
</dbReference>
<sequence length="412" mass="45959">MRYIVNILLIIFLSSQTFASHRITPVVEAIRKFENTVVNIRTEKIIRQQFNPFFNDPFFDNFFGFNRVYKTQSLGSGFFVRENGIIVTNYHVTKAANKIFVILNNGKQYSAEIIGSDKILDLAVLKINSDESFPVANLGDSSNLYLGETVIAMGNPFGLNSSVTTGVIGSTRRILKVDDGFSVFIQTDALINPGNSGGPLINLDGEVIGINTAIYREAQGIGFSIPVNVLKRVLPDFLKYGYIRKSYTGFQTSETQEGLKITDISADSPAAKSGLKKDDMILQIEGIPVRNKKALSYILRSYPPETTIDIVVNRNEEQLERSLKLEEFPENYGLEYLKKEFGLTFNGKTSLITVKSTSIPSYIKKGDALISVNHKEINKLSDLNNIVVNNLGGEIIMTLHRNNSTFKIKLEI</sequence>
<organism evidence="6 7">
    <name type="scientific">Flexistipes sinusarabici</name>
    <dbReference type="NCBI Taxonomy" id="2352"/>
    <lineage>
        <taxon>Bacteria</taxon>
        <taxon>Pseudomonadati</taxon>
        <taxon>Deferribacterota</taxon>
        <taxon>Deferribacteres</taxon>
        <taxon>Deferribacterales</taxon>
        <taxon>Flexistipitaceae</taxon>
        <taxon>Flexistipes</taxon>
    </lineage>
</organism>
<evidence type="ECO:0000256" key="4">
    <source>
        <dbReference type="SAM" id="SignalP"/>
    </source>
</evidence>
<name>A0A3D5QDN4_FLESI</name>
<dbReference type="SUPFAM" id="SSF50156">
    <property type="entry name" value="PDZ domain-like"/>
    <property type="match status" value="2"/>
</dbReference>
<keyword evidence="3" id="KW-0378">Hydrolase</keyword>
<evidence type="ECO:0000313" key="6">
    <source>
        <dbReference type="EMBL" id="HCW93965.1"/>
    </source>
</evidence>
<dbReference type="GO" id="GO:0004252">
    <property type="term" value="F:serine-type endopeptidase activity"/>
    <property type="evidence" value="ECO:0007669"/>
    <property type="project" value="InterPro"/>
</dbReference>
<dbReference type="Pfam" id="PF13180">
    <property type="entry name" value="PDZ_2"/>
    <property type="match status" value="1"/>
</dbReference>
<protein>
    <submittedName>
        <fullName evidence="6">Serine protease</fullName>
    </submittedName>
</protein>
<dbReference type="SUPFAM" id="SSF50494">
    <property type="entry name" value="Trypsin-like serine proteases"/>
    <property type="match status" value="1"/>
</dbReference>
<keyword evidence="2 6" id="KW-0645">Protease</keyword>
<dbReference type="GO" id="GO:0006508">
    <property type="term" value="P:proteolysis"/>
    <property type="evidence" value="ECO:0007669"/>
    <property type="project" value="UniProtKB-KW"/>
</dbReference>
<proteinExistence type="inferred from homology"/>
<evidence type="ECO:0000256" key="2">
    <source>
        <dbReference type="ARBA" id="ARBA00022670"/>
    </source>
</evidence>
<evidence type="ECO:0000313" key="7">
    <source>
        <dbReference type="Proteomes" id="UP000262325"/>
    </source>
</evidence>
<dbReference type="Pfam" id="PF13365">
    <property type="entry name" value="Trypsin_2"/>
    <property type="match status" value="1"/>
</dbReference>
<feature type="chain" id="PRO_5017587420" evidence="4">
    <location>
        <begin position="20"/>
        <end position="412"/>
    </location>
</feature>
<accession>A0A3D5QDN4</accession>
<dbReference type="PRINTS" id="PR00834">
    <property type="entry name" value="PROTEASES2C"/>
</dbReference>
<comment type="similarity">
    <text evidence="1">Belongs to the peptidase S1C family.</text>
</comment>
<dbReference type="Proteomes" id="UP000262325">
    <property type="component" value="Unassembled WGS sequence"/>
</dbReference>
<evidence type="ECO:0000259" key="5">
    <source>
        <dbReference type="PROSITE" id="PS50106"/>
    </source>
</evidence>
<comment type="caution">
    <text evidence="6">The sequence shown here is derived from an EMBL/GenBank/DDBJ whole genome shotgun (WGS) entry which is preliminary data.</text>
</comment>
<feature type="signal peptide" evidence="4">
    <location>
        <begin position="1"/>
        <end position="19"/>
    </location>
</feature>
<dbReference type="InterPro" id="IPR043504">
    <property type="entry name" value="Peptidase_S1_PA_chymotrypsin"/>
</dbReference>
<dbReference type="InterPro" id="IPR051201">
    <property type="entry name" value="Chloro_Bact_Ser_Proteases"/>
</dbReference>
<evidence type="ECO:0000256" key="3">
    <source>
        <dbReference type="ARBA" id="ARBA00022801"/>
    </source>
</evidence>
<dbReference type="Gene3D" id="2.30.42.10">
    <property type="match status" value="1"/>
</dbReference>
<keyword evidence="4" id="KW-0732">Signal</keyword>
<dbReference type="InterPro" id="IPR001940">
    <property type="entry name" value="Peptidase_S1C"/>
</dbReference>
<reference evidence="6 7" key="1">
    <citation type="journal article" date="2018" name="Nat. Biotechnol.">
        <title>A standardized bacterial taxonomy based on genome phylogeny substantially revises the tree of life.</title>
        <authorList>
            <person name="Parks D.H."/>
            <person name="Chuvochina M."/>
            <person name="Waite D.W."/>
            <person name="Rinke C."/>
            <person name="Skarshewski A."/>
            <person name="Chaumeil P.A."/>
            <person name="Hugenholtz P."/>
        </authorList>
    </citation>
    <scope>NUCLEOTIDE SEQUENCE [LARGE SCALE GENOMIC DNA]</scope>
    <source>
        <strain evidence="6">UBA8672</strain>
    </source>
</reference>
<dbReference type="InterPro" id="IPR001478">
    <property type="entry name" value="PDZ"/>
</dbReference>
<feature type="domain" description="PDZ" evidence="5">
    <location>
        <begin position="249"/>
        <end position="291"/>
    </location>
</feature>
<dbReference type="SMART" id="SM00228">
    <property type="entry name" value="PDZ"/>
    <property type="match status" value="2"/>
</dbReference>
<dbReference type="AlphaFoldDB" id="A0A3D5QDN4"/>
<gene>
    <name evidence="6" type="ORF">DHM44_09820</name>
</gene>
<dbReference type="InterPro" id="IPR036034">
    <property type="entry name" value="PDZ_sf"/>
</dbReference>